<feature type="domain" description="Glyoxalase-like" evidence="1">
    <location>
        <begin position="7"/>
        <end position="149"/>
    </location>
</feature>
<protein>
    <submittedName>
        <fullName evidence="2">VOC family protein</fullName>
    </submittedName>
</protein>
<evidence type="ECO:0000259" key="1">
    <source>
        <dbReference type="Pfam" id="PF18029"/>
    </source>
</evidence>
<accession>A0ABU2JRK1</accession>
<dbReference type="SUPFAM" id="SSF54593">
    <property type="entry name" value="Glyoxalase/Bleomycin resistance protein/Dihydroxybiphenyl dioxygenase"/>
    <property type="match status" value="1"/>
</dbReference>
<dbReference type="Gene3D" id="3.10.180.10">
    <property type="entry name" value="2,3-Dihydroxybiphenyl 1,2-Dioxygenase, domain 1"/>
    <property type="match status" value="1"/>
</dbReference>
<gene>
    <name evidence="2" type="ORF">RM844_15080</name>
</gene>
<dbReference type="InterPro" id="IPR029068">
    <property type="entry name" value="Glyas_Bleomycin-R_OHBP_Dase"/>
</dbReference>
<reference evidence="3" key="1">
    <citation type="submission" date="2023-07" db="EMBL/GenBank/DDBJ databases">
        <title>30 novel species of actinomycetes from the DSMZ collection.</title>
        <authorList>
            <person name="Nouioui I."/>
        </authorList>
    </citation>
    <scope>NUCLEOTIDE SEQUENCE [LARGE SCALE GENOMIC DNA]</scope>
    <source>
        <strain evidence="3">DSM 44915</strain>
    </source>
</reference>
<evidence type="ECO:0000313" key="3">
    <source>
        <dbReference type="Proteomes" id="UP001183410"/>
    </source>
</evidence>
<name>A0ABU2JRK1_9ACTN</name>
<dbReference type="PANTHER" id="PTHR35908">
    <property type="entry name" value="HYPOTHETICAL FUSION PROTEIN"/>
    <property type="match status" value="1"/>
</dbReference>
<dbReference type="RefSeq" id="WP_311667695.1">
    <property type="nucleotide sequence ID" value="NZ_JAVREO010000008.1"/>
</dbReference>
<dbReference type="PANTHER" id="PTHR35908:SF1">
    <property type="entry name" value="CONSERVED PROTEIN"/>
    <property type="match status" value="1"/>
</dbReference>
<comment type="caution">
    <text evidence="2">The sequence shown here is derived from an EMBL/GenBank/DDBJ whole genome shotgun (WGS) entry which is preliminary data.</text>
</comment>
<dbReference type="Pfam" id="PF18029">
    <property type="entry name" value="Glyoxalase_6"/>
    <property type="match status" value="1"/>
</dbReference>
<dbReference type="InterPro" id="IPR041581">
    <property type="entry name" value="Glyoxalase_6"/>
</dbReference>
<evidence type="ECO:0000313" key="2">
    <source>
        <dbReference type="EMBL" id="MDT0267610.1"/>
    </source>
</evidence>
<sequence>MVRGWKLVIDSVDARRQAEFWAAALGYQVEDQTSLIQGLRAAGQLPAEAVVEHDGRLAFRGFAAVRHPDDPFDEASDVGLGRRLLFQEVPERKTVKNRLHVDVHGEAGQLAETVASLRELGATWVREENHGPAGHWHVLLDPEGNEFCAS</sequence>
<proteinExistence type="predicted"/>
<keyword evidence="3" id="KW-1185">Reference proteome</keyword>
<dbReference type="Proteomes" id="UP001183410">
    <property type="component" value="Unassembled WGS sequence"/>
</dbReference>
<dbReference type="EMBL" id="JAVREO010000008">
    <property type="protein sequence ID" value="MDT0267610.1"/>
    <property type="molecule type" value="Genomic_DNA"/>
</dbReference>
<organism evidence="2 3">
    <name type="scientific">Streptomyces chisholmiae</name>
    <dbReference type="NCBI Taxonomy" id="3075540"/>
    <lineage>
        <taxon>Bacteria</taxon>
        <taxon>Bacillati</taxon>
        <taxon>Actinomycetota</taxon>
        <taxon>Actinomycetes</taxon>
        <taxon>Kitasatosporales</taxon>
        <taxon>Streptomycetaceae</taxon>
        <taxon>Streptomyces</taxon>
    </lineage>
</organism>